<proteinExistence type="predicted"/>
<sequence>MQKYEQIFWGPKTDITTCTTAVPELLQVGKKGCCYGSIAMHIFEYWYQTLEIFSEVVTVKCQTMNTGAVASIEVCPIVDAWFLFEFIAEPYQSISCRRLQSYWSEEVEEGR</sequence>
<organism evidence="1 2">
    <name type="scientific">Dendrothele bispora (strain CBS 962.96)</name>
    <dbReference type="NCBI Taxonomy" id="1314807"/>
    <lineage>
        <taxon>Eukaryota</taxon>
        <taxon>Fungi</taxon>
        <taxon>Dikarya</taxon>
        <taxon>Basidiomycota</taxon>
        <taxon>Agaricomycotina</taxon>
        <taxon>Agaricomycetes</taxon>
        <taxon>Agaricomycetidae</taxon>
        <taxon>Agaricales</taxon>
        <taxon>Agaricales incertae sedis</taxon>
        <taxon>Dendrothele</taxon>
    </lineage>
</organism>
<dbReference type="AlphaFoldDB" id="A0A4S8LHV5"/>
<dbReference type="Proteomes" id="UP000297245">
    <property type="component" value="Unassembled WGS sequence"/>
</dbReference>
<gene>
    <name evidence="1" type="ORF">K435DRAFT_781971</name>
</gene>
<accession>A0A4S8LHV5</accession>
<dbReference type="EMBL" id="ML179402">
    <property type="protein sequence ID" value="THU88647.1"/>
    <property type="molecule type" value="Genomic_DNA"/>
</dbReference>
<protein>
    <submittedName>
        <fullName evidence="1">Uncharacterized protein</fullName>
    </submittedName>
</protein>
<keyword evidence="2" id="KW-1185">Reference proteome</keyword>
<name>A0A4S8LHV5_DENBC</name>
<evidence type="ECO:0000313" key="2">
    <source>
        <dbReference type="Proteomes" id="UP000297245"/>
    </source>
</evidence>
<reference evidence="1 2" key="1">
    <citation type="journal article" date="2019" name="Nat. Ecol. Evol.">
        <title>Megaphylogeny resolves global patterns of mushroom evolution.</title>
        <authorList>
            <person name="Varga T."/>
            <person name="Krizsan K."/>
            <person name="Foldi C."/>
            <person name="Dima B."/>
            <person name="Sanchez-Garcia M."/>
            <person name="Sanchez-Ramirez S."/>
            <person name="Szollosi G.J."/>
            <person name="Szarkandi J.G."/>
            <person name="Papp V."/>
            <person name="Albert L."/>
            <person name="Andreopoulos W."/>
            <person name="Angelini C."/>
            <person name="Antonin V."/>
            <person name="Barry K.W."/>
            <person name="Bougher N.L."/>
            <person name="Buchanan P."/>
            <person name="Buyck B."/>
            <person name="Bense V."/>
            <person name="Catcheside P."/>
            <person name="Chovatia M."/>
            <person name="Cooper J."/>
            <person name="Damon W."/>
            <person name="Desjardin D."/>
            <person name="Finy P."/>
            <person name="Geml J."/>
            <person name="Haridas S."/>
            <person name="Hughes K."/>
            <person name="Justo A."/>
            <person name="Karasinski D."/>
            <person name="Kautmanova I."/>
            <person name="Kiss B."/>
            <person name="Kocsube S."/>
            <person name="Kotiranta H."/>
            <person name="LaButti K.M."/>
            <person name="Lechner B.E."/>
            <person name="Liimatainen K."/>
            <person name="Lipzen A."/>
            <person name="Lukacs Z."/>
            <person name="Mihaltcheva S."/>
            <person name="Morgado L.N."/>
            <person name="Niskanen T."/>
            <person name="Noordeloos M.E."/>
            <person name="Ohm R.A."/>
            <person name="Ortiz-Santana B."/>
            <person name="Ovrebo C."/>
            <person name="Racz N."/>
            <person name="Riley R."/>
            <person name="Savchenko A."/>
            <person name="Shiryaev A."/>
            <person name="Soop K."/>
            <person name="Spirin V."/>
            <person name="Szebenyi C."/>
            <person name="Tomsovsky M."/>
            <person name="Tulloss R.E."/>
            <person name="Uehling J."/>
            <person name="Grigoriev I.V."/>
            <person name="Vagvolgyi C."/>
            <person name="Papp T."/>
            <person name="Martin F.M."/>
            <person name="Miettinen O."/>
            <person name="Hibbett D.S."/>
            <person name="Nagy L.G."/>
        </authorList>
    </citation>
    <scope>NUCLEOTIDE SEQUENCE [LARGE SCALE GENOMIC DNA]</scope>
    <source>
        <strain evidence="1 2">CBS 962.96</strain>
    </source>
</reference>
<evidence type="ECO:0000313" key="1">
    <source>
        <dbReference type="EMBL" id="THU88647.1"/>
    </source>
</evidence>